<dbReference type="EMBL" id="SGJB01000006">
    <property type="protein sequence ID" value="TQQ84848.1"/>
    <property type="molecule type" value="Genomic_DNA"/>
</dbReference>
<dbReference type="SUPFAM" id="SSF55909">
    <property type="entry name" value="Pentein"/>
    <property type="match status" value="1"/>
</dbReference>
<evidence type="ECO:0000259" key="1">
    <source>
        <dbReference type="Pfam" id="PF21778"/>
    </source>
</evidence>
<dbReference type="AlphaFoldDB" id="A0A544QVX7"/>
<proteinExistence type="predicted"/>
<keyword evidence="3" id="KW-1185">Reference proteome</keyword>
<feature type="domain" description="DUF6873" evidence="1">
    <location>
        <begin position="18"/>
        <end position="245"/>
    </location>
</feature>
<gene>
    <name evidence="2" type="ORF">EXD82_04285</name>
</gene>
<reference evidence="2 3" key="1">
    <citation type="submission" date="2019-02" db="EMBL/GenBank/DDBJ databases">
        <title>Peptostreptococcaceae bacterium ZHW00191 nov., a new bacterium isolated from the human gut.</title>
        <authorList>
            <person name="Zhou H.-W."/>
            <person name="Chen X.-J."/>
        </authorList>
    </citation>
    <scope>NUCLEOTIDE SEQUENCE [LARGE SCALE GENOMIC DNA]</scope>
    <source>
        <strain evidence="2 3">ZHW00191</strain>
    </source>
</reference>
<accession>A0A544QVX7</accession>
<dbReference type="Proteomes" id="UP000317863">
    <property type="component" value="Unassembled WGS sequence"/>
</dbReference>
<dbReference type="RefSeq" id="WP_142535677.1">
    <property type="nucleotide sequence ID" value="NZ_SGJB01000006.1"/>
</dbReference>
<comment type="caution">
    <text evidence="2">The sequence shown here is derived from an EMBL/GenBank/DDBJ whole genome shotgun (WGS) entry which is preliminary data.</text>
</comment>
<evidence type="ECO:0000313" key="3">
    <source>
        <dbReference type="Proteomes" id="UP000317863"/>
    </source>
</evidence>
<dbReference type="Gene3D" id="3.75.10.10">
    <property type="entry name" value="L-arginine/glycine Amidinotransferase, Chain A"/>
    <property type="match status" value="1"/>
</dbReference>
<sequence>MNFSKEPFIVDKKLALALVDGRVSEEIEKNLVKRGIRLIKSIECRDTYSEVAYHPDISIFNCGDGKVVVCPNLYDDYKKIFKEYGIEAIKGETFISDKYPGNIAYNVCVVGNNIIHKYEHTDPVIKEYIEKRKMNIINVKQGYSKCSVCVVDDNSIITSDAGIHREVIKHGIDSLLIEPGEIELFGMNYGFIGGCSGMISENEIGFTGNIERHSDYEIINEFLTKRDKKAVSLGKEKLVDLGSIIPLATE</sequence>
<dbReference type="OrthoDB" id="1753686at2"/>
<dbReference type="Pfam" id="PF21778">
    <property type="entry name" value="DUF6873"/>
    <property type="match status" value="1"/>
</dbReference>
<name>A0A544QVX7_9FIRM</name>
<evidence type="ECO:0000313" key="2">
    <source>
        <dbReference type="EMBL" id="TQQ84848.1"/>
    </source>
</evidence>
<protein>
    <recommendedName>
        <fullName evidence="1">DUF6873 domain-containing protein</fullName>
    </recommendedName>
</protein>
<organism evidence="2 3">
    <name type="scientific">Peptacetobacter hominis</name>
    <dbReference type="NCBI Taxonomy" id="2743610"/>
    <lineage>
        <taxon>Bacteria</taxon>
        <taxon>Bacillati</taxon>
        <taxon>Bacillota</taxon>
        <taxon>Clostridia</taxon>
        <taxon>Peptostreptococcales</taxon>
        <taxon>Peptostreptococcaceae</taxon>
        <taxon>Peptacetobacter</taxon>
    </lineage>
</organism>
<dbReference type="InterPro" id="IPR049238">
    <property type="entry name" value="DUF6873"/>
</dbReference>